<proteinExistence type="predicted"/>
<evidence type="ECO:0000259" key="7">
    <source>
        <dbReference type="PROSITE" id="PS51698"/>
    </source>
</evidence>
<dbReference type="PROSITE" id="PS50294">
    <property type="entry name" value="WD_REPEATS_REGION"/>
    <property type="match status" value="2"/>
</dbReference>
<gene>
    <name evidence="8" type="ORF">SETIT_5G008400v2</name>
</gene>
<dbReference type="Pfam" id="PF23568">
    <property type="entry name" value="ARM_LIN"/>
    <property type="match status" value="1"/>
</dbReference>
<dbReference type="SMART" id="SM00320">
    <property type="entry name" value="WD40"/>
    <property type="match status" value="6"/>
</dbReference>
<reference evidence="8" key="2">
    <citation type="submission" date="2015-07" db="EMBL/GenBank/DDBJ databases">
        <authorList>
            <person name="Noorani M."/>
        </authorList>
    </citation>
    <scope>NUCLEOTIDE SEQUENCE</scope>
    <source>
        <strain evidence="8">Yugu1</strain>
    </source>
</reference>
<dbReference type="SMART" id="SM00504">
    <property type="entry name" value="Ubox"/>
    <property type="match status" value="1"/>
</dbReference>
<dbReference type="Pfam" id="PF23654">
    <property type="entry name" value="ARM_LIN_2nd"/>
    <property type="match status" value="1"/>
</dbReference>
<sequence length="1374" mass="148575">MAGPTPTYSAIIAHTAAFLAELVADPLLRRHLLSAAAASDGGGGQQRRQHPAATLQALSLVSDALDTAASASPSPSSLRAAERLLQSLPAATPLSCLLLALASAARRRGGGAAADAVLDLFALDPALARNELAPAAFEALFAPRLLPVMRHFAARRASAAAGNGDEDSRSDEATALSAMRVLSLMSGAQAQEMRALEREYEMVLDVNCRAYALYLKKILDAGETSLMSSSPQPPPPELVFGVGADEEDHGGDDDDAPENDESASSQSGFRYNPMWAETEEPGDLYPRRQGGGRGRRDLMRPPSLYPQRVPPHLIVQQQQQQSPPVGRGSPASRLRADNSRLQSPAAPSDDSVEDSSSELGAGKEEKRPASPPSLSKPRRAPPRPGADDARLSPDPARSPVRGDGDPQPPETPQPAATPKDFVCPITSQLFEDPVTLETGQTYERRAIQEWLDRGNATCPITRHRLHGAQLPSTNYVLKRLIAAWRDDQNQPQLKTMDSPAPTPTPPFKAISSPSPDTSASQASAASPTSVIAQATLETAAGELRAAVACLCTSEDLAESEESVLRIERLWREAGTEHAVLAALARPAVINGFVEILFNSVSARVLQAAVFLLAELASRDDAVVQTLTRVDSDVDCLVALFKKGLVEAVALICLLSPTPEQLVEMDMAEALVSTIRRGDDEDPPLRMCIKPKAASVILLSQILAEAGTDRDSSTLPVPRSALLSERFVRSVAVSLEAEQVEERLAAMRILLRCIWEDGHCRSTIADKASLGAVLDAFHAVGDADKFDIVRFLYELLKLKKRSAAERVLRTIKDGGSFSRMHTLLVHLQSAPPEHSPVVAGLLLQLDLLVEPRKISMYREEAVDCLIQCLKNSDFPRSQLLAAETIMCLPGKFSSSGRPLTRSTLLKLARVKERHRQSQDLSIVRADAGEDEMEEEKAASEWERKTAYALVSHEFGLVFEALSECLRSKNAELFTTSLVCATWLVYMLSLLPDTGVLGAARVCMLRQFVIVLRSAKHGSDRVLAMVAVRSFMNDREGMHDITTYIKDVLKTLRELKKSSGLAFEMLKLLSDGQESSVDMWNHKEINQADCSSNGEVTSIVYLKNHIFSGHSDGTLKVWEGSENILRLVHEAQEHTKAITSLSVLHSEEKLYSGSLDRTIRVWQLRDGVLQCVETHDTKDPVQNLAVASAMACFVPQGAGVKLLNWNGNSKLLNANKYVRSMALVHGKLFCGCNDSSIQEIDLASGTLGVIQSGNKRILGKANPIYSLQVHDGLLYTGSTPSMDGASVKVWNCGNYNLVGSMPSSMEARSLVVSADLIYVGSRNGAVEIWSREKLTRIGTLQAGGPSCRVQCMAVDGDGDVLVVGTSDGRIQAWGLT</sequence>
<organism evidence="8">
    <name type="scientific">Setaria italica</name>
    <name type="common">Foxtail millet</name>
    <name type="synonym">Panicum italicum</name>
    <dbReference type="NCBI Taxonomy" id="4555"/>
    <lineage>
        <taxon>Eukaryota</taxon>
        <taxon>Viridiplantae</taxon>
        <taxon>Streptophyta</taxon>
        <taxon>Embryophyta</taxon>
        <taxon>Tracheophyta</taxon>
        <taxon>Spermatophyta</taxon>
        <taxon>Magnoliopsida</taxon>
        <taxon>Liliopsida</taxon>
        <taxon>Poales</taxon>
        <taxon>Poaceae</taxon>
        <taxon>PACMAD clade</taxon>
        <taxon>Panicoideae</taxon>
        <taxon>Panicodae</taxon>
        <taxon>Paniceae</taxon>
        <taxon>Cenchrinae</taxon>
        <taxon>Setaria</taxon>
    </lineage>
</organism>
<dbReference type="GO" id="GO:0016567">
    <property type="term" value="P:protein ubiquitination"/>
    <property type="evidence" value="ECO:0007669"/>
    <property type="project" value="UniProtKB-UniPathway"/>
</dbReference>
<dbReference type="InterPro" id="IPR045210">
    <property type="entry name" value="RING-Ubox_PUB"/>
</dbReference>
<evidence type="ECO:0000256" key="3">
    <source>
        <dbReference type="ARBA" id="ARBA00012483"/>
    </source>
</evidence>
<evidence type="ECO:0000256" key="5">
    <source>
        <dbReference type="PROSITE-ProRule" id="PRU00221"/>
    </source>
</evidence>
<dbReference type="InterPro" id="IPR052858">
    <property type="entry name" value="E3_ubiquitin-ligase_LIN"/>
</dbReference>
<dbReference type="STRING" id="4555.A0A368QZU3"/>
<dbReference type="InterPro" id="IPR015943">
    <property type="entry name" value="WD40/YVTN_repeat-like_dom_sf"/>
</dbReference>
<dbReference type="PANTHER" id="PTHR47446">
    <property type="entry name" value="RING-TYPE E3 UBIQUITIN TRANSFERASE"/>
    <property type="match status" value="1"/>
</dbReference>
<feature type="region of interest" description="Disordered" evidence="6">
    <location>
        <begin position="225"/>
        <end position="420"/>
    </location>
</feature>
<dbReference type="PANTHER" id="PTHR47446:SF2">
    <property type="entry name" value="RING-TYPE E3 UBIQUITIN TRANSFERASE"/>
    <property type="match status" value="1"/>
</dbReference>
<evidence type="ECO:0000256" key="2">
    <source>
        <dbReference type="ARBA" id="ARBA00004906"/>
    </source>
</evidence>
<dbReference type="InterPro" id="IPR016024">
    <property type="entry name" value="ARM-type_fold"/>
</dbReference>
<dbReference type="SUPFAM" id="SSF48371">
    <property type="entry name" value="ARM repeat"/>
    <property type="match status" value="1"/>
</dbReference>
<dbReference type="InterPro" id="IPR056512">
    <property type="entry name" value="LIN_N"/>
</dbReference>
<dbReference type="InterPro" id="IPR036322">
    <property type="entry name" value="WD40_repeat_dom_sf"/>
</dbReference>
<feature type="repeat" description="WD" evidence="5">
    <location>
        <begin position="1129"/>
        <end position="1165"/>
    </location>
</feature>
<dbReference type="OrthoDB" id="6252103at2759"/>
<dbReference type="GO" id="GO:0061630">
    <property type="term" value="F:ubiquitin protein ligase activity"/>
    <property type="evidence" value="ECO:0007669"/>
    <property type="project" value="UniProtKB-EC"/>
</dbReference>
<dbReference type="InterPro" id="IPR056514">
    <property type="entry name" value="ARM_LIN_2nd"/>
</dbReference>
<dbReference type="PROSITE" id="PS51698">
    <property type="entry name" value="U_BOX"/>
    <property type="match status" value="1"/>
</dbReference>
<keyword evidence="5" id="KW-0853">WD repeat</keyword>
<feature type="domain" description="U-box" evidence="7">
    <location>
        <begin position="416"/>
        <end position="491"/>
    </location>
</feature>
<feature type="compositionally biased region" description="Low complexity" evidence="6">
    <location>
        <begin position="509"/>
        <end position="525"/>
    </location>
</feature>
<dbReference type="InterPro" id="IPR001680">
    <property type="entry name" value="WD40_rpt"/>
</dbReference>
<reference evidence="8" key="1">
    <citation type="journal article" date="2012" name="Nat. Biotechnol.">
        <title>Reference genome sequence of the model plant Setaria.</title>
        <authorList>
            <person name="Bennetzen J.L."/>
            <person name="Schmutz J."/>
            <person name="Wang H."/>
            <person name="Percifield R."/>
            <person name="Hawkins J."/>
            <person name="Pontaroli A.C."/>
            <person name="Estep M."/>
            <person name="Feng L."/>
            <person name="Vaughn J.N."/>
            <person name="Grimwood J."/>
            <person name="Jenkins J."/>
            <person name="Barry K."/>
            <person name="Lindquist E."/>
            <person name="Hellsten U."/>
            <person name="Deshpande S."/>
            <person name="Wang X."/>
            <person name="Wu X."/>
            <person name="Mitros T."/>
            <person name="Triplett J."/>
            <person name="Yang X."/>
            <person name="Ye C.Y."/>
            <person name="Mauro-Herrera M."/>
            <person name="Wang L."/>
            <person name="Li P."/>
            <person name="Sharma M."/>
            <person name="Sharma R."/>
            <person name="Ronald P.C."/>
            <person name="Panaud O."/>
            <person name="Kellogg E.A."/>
            <person name="Brutnell T.P."/>
            <person name="Doust A.N."/>
            <person name="Tuskan G.A."/>
            <person name="Rokhsar D."/>
            <person name="Devos K.M."/>
        </authorList>
    </citation>
    <scope>NUCLEOTIDE SEQUENCE [LARGE SCALE GENOMIC DNA]</scope>
    <source>
        <strain evidence="8">Yugu1</strain>
    </source>
</reference>
<dbReference type="Gene3D" id="2.130.10.10">
    <property type="entry name" value="YVTN repeat-like/Quinoprotein amine dehydrogenase"/>
    <property type="match status" value="2"/>
</dbReference>
<dbReference type="InterPro" id="IPR003613">
    <property type="entry name" value="Ubox_domain"/>
</dbReference>
<dbReference type="Pfam" id="PF04564">
    <property type="entry name" value="U-box"/>
    <property type="match status" value="1"/>
</dbReference>
<dbReference type="EMBL" id="CM003532">
    <property type="protein sequence ID" value="RCV23467.1"/>
    <property type="molecule type" value="Genomic_DNA"/>
</dbReference>
<comment type="pathway">
    <text evidence="2">Protein modification; protein ubiquitination.</text>
</comment>
<feature type="region of interest" description="Disordered" evidence="6">
    <location>
        <begin position="488"/>
        <end position="525"/>
    </location>
</feature>
<dbReference type="SUPFAM" id="SSF50978">
    <property type="entry name" value="WD40 repeat-like"/>
    <property type="match status" value="1"/>
</dbReference>
<evidence type="ECO:0000256" key="4">
    <source>
        <dbReference type="ARBA" id="ARBA00022679"/>
    </source>
</evidence>
<name>A0A368QZU3_SETIT</name>
<dbReference type="Pfam" id="PF00400">
    <property type="entry name" value="WD40"/>
    <property type="match status" value="2"/>
</dbReference>
<keyword evidence="4" id="KW-0808">Transferase</keyword>
<comment type="catalytic activity">
    <reaction evidence="1">
        <text>S-ubiquitinyl-[E2 ubiquitin-conjugating enzyme]-L-cysteine + [acceptor protein]-L-lysine = [E2 ubiquitin-conjugating enzyme]-L-cysteine + N(6)-ubiquitinyl-[acceptor protein]-L-lysine.</text>
        <dbReference type="EC" id="2.3.2.27"/>
    </reaction>
</comment>
<accession>A0A368QZU3</accession>
<dbReference type="EC" id="2.3.2.27" evidence="3"/>
<dbReference type="Pfam" id="PF23628">
    <property type="entry name" value="ARM_LIN_C"/>
    <property type="match status" value="1"/>
</dbReference>
<evidence type="ECO:0000256" key="1">
    <source>
        <dbReference type="ARBA" id="ARBA00000900"/>
    </source>
</evidence>
<evidence type="ECO:0000256" key="6">
    <source>
        <dbReference type="SAM" id="MobiDB-lite"/>
    </source>
</evidence>
<evidence type="ECO:0000313" key="8">
    <source>
        <dbReference type="EMBL" id="RCV23467.1"/>
    </source>
</evidence>
<dbReference type="UniPathway" id="UPA00143"/>
<dbReference type="InterPro" id="IPR013083">
    <property type="entry name" value="Znf_RING/FYVE/PHD"/>
</dbReference>
<dbReference type="CDD" id="cd16664">
    <property type="entry name" value="RING-Ubox_PUB"/>
    <property type="match status" value="1"/>
</dbReference>
<dbReference type="InterPro" id="IPR055566">
    <property type="entry name" value="ARM_LIN"/>
</dbReference>
<dbReference type="SUPFAM" id="SSF57850">
    <property type="entry name" value="RING/U-box"/>
    <property type="match status" value="1"/>
</dbReference>
<dbReference type="PROSITE" id="PS50082">
    <property type="entry name" value="WD_REPEATS_2"/>
    <property type="match status" value="2"/>
</dbReference>
<protein>
    <recommendedName>
        <fullName evidence="3">RING-type E3 ubiquitin transferase</fullName>
        <ecNumber evidence="3">2.3.2.27</ecNumber>
    </recommendedName>
</protein>
<dbReference type="Gene3D" id="3.30.40.10">
    <property type="entry name" value="Zinc/RING finger domain, C3HC4 (zinc finger)"/>
    <property type="match status" value="1"/>
</dbReference>
<feature type="compositionally biased region" description="Acidic residues" evidence="6">
    <location>
        <begin position="244"/>
        <end position="261"/>
    </location>
</feature>
<feature type="repeat" description="WD" evidence="5">
    <location>
        <begin position="1340"/>
        <end position="1374"/>
    </location>
</feature>